<dbReference type="InterPro" id="IPR051612">
    <property type="entry name" value="Teichoic_Acid_Biosynth"/>
</dbReference>
<evidence type="ECO:0000256" key="3">
    <source>
        <dbReference type="ARBA" id="ARBA00022475"/>
    </source>
</evidence>
<sequence>MNKESAKEIIAFGKSHVNGWRNKRTRELGNYYKALNHNKIVDNCALFESYHAVTTTGNIYAIYQQLCKEKPDIQKYWVYITKNPLTLEIATDKNTHLVKYESKEYFQLLATAKYLFNDTSFMPYFVKRSDQIYINTWHGTPLKTLGKDIINAGITNHKNIQRNILSTDYLMMPNHFTAEKLITAHDCNGILPAKVFITGNPRVDRNFLNRETLLKRYDLPKDKKILLYAPTWKKEAKDTTEDDIKELISQIDQLQTTLGDDTKVLLKSHYFIFEAFVKLGFSDAIVPDWVDTNEYLGLVDGLITDYSSIFFDYLPNNKPVYFYMPDLEEYKNVRGLYLDVENLPGNVYYEFDDLLQGVTQPEAEYMAQSHLNREYYMKEFCSFDDGQSAKRIIDIVFNKNENYESVSFKNNKKTLAFYTGGLFNNGITTSLINLTKQIDYDKYEVIIFDFDNIARYAEKQTNLARLDKRVKVIYKFGRVPFSFKANVAKDLFLRQGAYGKNVKIDEVSEYYQTDFRRAMGNFIPDVIIDFGGYNKVMNALIGFSPAKKKILFYHTLVEEEYNKMVNNRYTHRWNLKIIFSMYNYFDEVVSVSDSAAKENQQAIKRYSPKANTSNMKTLENLVNGDDIVDNIEEGEQLNLVYHGDGLIVSKKTTSNTVSQMTMVNTLDKESIHFVSAARMSPEKNHIMMIKAFKQVAKHTPNIKLHLLGSGPIMEDIRHTILSEGLENNVYLYGHLDAPHYLISQCDAAVLFSQYEGQGLFILEAMITGLPVIGTNVPGIQSVIDSGKNGLLVSCDMDGMVTGFNAYINGQVPKAAFDYKQYNQAIMDKFESLVNN</sequence>
<dbReference type="EMBL" id="CP038865">
    <property type="protein sequence ID" value="QCA29261.1"/>
    <property type="molecule type" value="Genomic_DNA"/>
</dbReference>
<dbReference type="Gene3D" id="3.40.50.2000">
    <property type="entry name" value="Glycogen Phosphorylase B"/>
    <property type="match status" value="2"/>
</dbReference>
<accession>A0AAJ5EH95</accession>
<dbReference type="PANTHER" id="PTHR37316">
    <property type="entry name" value="TEICHOIC ACID GLYCEROL-PHOSPHATE PRIMASE"/>
    <property type="match status" value="1"/>
</dbReference>
<dbReference type="AlphaFoldDB" id="A0AAJ5EH95"/>
<dbReference type="InterPro" id="IPR001296">
    <property type="entry name" value="Glyco_trans_1"/>
</dbReference>
<evidence type="ECO:0000256" key="6">
    <source>
        <dbReference type="ARBA" id="ARBA00023136"/>
    </source>
</evidence>
<dbReference type="GO" id="GO:0047355">
    <property type="term" value="F:CDP-glycerol glycerophosphotransferase activity"/>
    <property type="evidence" value="ECO:0007669"/>
    <property type="project" value="InterPro"/>
</dbReference>
<dbReference type="InterPro" id="IPR043149">
    <property type="entry name" value="TagF_N"/>
</dbReference>
<dbReference type="GO" id="GO:0005886">
    <property type="term" value="C:plasma membrane"/>
    <property type="evidence" value="ECO:0007669"/>
    <property type="project" value="UniProtKB-SubCell"/>
</dbReference>
<keyword evidence="5" id="KW-0777">Teichoic acid biosynthesis</keyword>
<name>A0AAJ5EH95_9ENTE</name>
<dbReference type="InterPro" id="IPR043148">
    <property type="entry name" value="TagF_C"/>
</dbReference>
<evidence type="ECO:0000313" key="10">
    <source>
        <dbReference type="Proteomes" id="UP000296883"/>
    </source>
</evidence>
<evidence type="ECO:0000256" key="2">
    <source>
        <dbReference type="ARBA" id="ARBA00010488"/>
    </source>
</evidence>
<dbReference type="Proteomes" id="UP000297725">
    <property type="component" value="Unassembled WGS sequence"/>
</dbReference>
<keyword evidence="3" id="KW-1003">Cell membrane</keyword>
<evidence type="ECO:0000313" key="11">
    <source>
        <dbReference type="Proteomes" id="UP000297725"/>
    </source>
</evidence>
<keyword evidence="6" id="KW-0472">Membrane</keyword>
<dbReference type="Pfam" id="PF00534">
    <property type="entry name" value="Glycos_transf_1"/>
    <property type="match status" value="1"/>
</dbReference>
<dbReference type="Pfam" id="PF04464">
    <property type="entry name" value="Glyphos_transf"/>
    <property type="match status" value="1"/>
</dbReference>
<keyword evidence="10" id="KW-1185">Reference proteome</keyword>
<evidence type="ECO:0000259" key="7">
    <source>
        <dbReference type="Pfam" id="PF00534"/>
    </source>
</evidence>
<dbReference type="Gene3D" id="3.40.50.12580">
    <property type="match status" value="1"/>
</dbReference>
<dbReference type="Proteomes" id="UP000296883">
    <property type="component" value="Chromosome"/>
</dbReference>
<feature type="domain" description="Glycosyl transferase family 1" evidence="7">
    <location>
        <begin position="665"/>
        <end position="810"/>
    </location>
</feature>
<dbReference type="RefSeq" id="WP_135253414.1">
    <property type="nucleotide sequence ID" value="NZ_CP038865.1"/>
</dbReference>
<dbReference type="PANTHER" id="PTHR37316:SF3">
    <property type="entry name" value="TEICHOIC ACID GLYCEROL-PHOSPHATE TRANSFERASE"/>
    <property type="match status" value="1"/>
</dbReference>
<reference evidence="9 11" key="1">
    <citation type="submission" date="2019-03" db="EMBL/GenBank/DDBJ databases">
        <title>Vagococcus sp. was isolated fron gut of Carduelis flavirostris.</title>
        <authorList>
            <person name="Ge Y."/>
        </authorList>
    </citation>
    <scope>NUCLEOTIDE SEQUENCE [LARGE SCALE GENOMIC DNA]</scope>
    <source>
        <strain evidence="9 11">CF-210</strain>
    </source>
</reference>
<dbReference type="GO" id="GO:0019350">
    <property type="term" value="P:teichoic acid biosynthetic process"/>
    <property type="evidence" value="ECO:0007669"/>
    <property type="project" value="UniProtKB-KW"/>
</dbReference>
<evidence type="ECO:0000256" key="1">
    <source>
        <dbReference type="ARBA" id="ARBA00004202"/>
    </source>
</evidence>
<dbReference type="GO" id="GO:0016757">
    <property type="term" value="F:glycosyltransferase activity"/>
    <property type="evidence" value="ECO:0007669"/>
    <property type="project" value="InterPro"/>
</dbReference>
<keyword evidence="4" id="KW-0808">Transferase</keyword>
<gene>
    <name evidence="9" type="ORF">E4031_00735</name>
    <name evidence="8" type="ORF">E4Z98_07990</name>
</gene>
<organism evidence="9 11">
    <name type="scientific">Vagococcus xieshaowenii</name>
    <dbReference type="NCBI Taxonomy" id="2562451"/>
    <lineage>
        <taxon>Bacteria</taxon>
        <taxon>Bacillati</taxon>
        <taxon>Bacillota</taxon>
        <taxon>Bacilli</taxon>
        <taxon>Lactobacillales</taxon>
        <taxon>Enterococcaceae</taxon>
        <taxon>Vagococcus</taxon>
    </lineage>
</organism>
<dbReference type="CDD" id="cd03811">
    <property type="entry name" value="GT4_GT28_WabH-like"/>
    <property type="match status" value="1"/>
</dbReference>
<dbReference type="SUPFAM" id="SSF53756">
    <property type="entry name" value="UDP-Glycosyltransferase/glycogen phosphorylase"/>
    <property type="match status" value="2"/>
</dbReference>
<dbReference type="EMBL" id="SRHU01000004">
    <property type="protein sequence ID" value="TFZ43185.1"/>
    <property type="molecule type" value="Genomic_DNA"/>
</dbReference>
<comment type="similarity">
    <text evidence="2">Belongs to the CDP-glycerol glycerophosphotransferase family.</text>
</comment>
<evidence type="ECO:0000313" key="8">
    <source>
        <dbReference type="EMBL" id="QCA29261.1"/>
    </source>
</evidence>
<comment type="subcellular location">
    <subcellularLocation>
        <location evidence="1">Cell membrane</location>
        <topology evidence="1">Peripheral membrane protein</topology>
    </subcellularLocation>
</comment>
<evidence type="ECO:0000313" key="9">
    <source>
        <dbReference type="EMBL" id="TFZ43185.1"/>
    </source>
</evidence>
<reference evidence="8 10" key="2">
    <citation type="journal article" date="2020" name="Int. J. Syst. Evol. Microbiol.">
        <title>Vagococcus xieshaowenii sp. nov., isolated from snow finch (Montifringilla taczanowskii) cloacal content.</title>
        <authorList>
            <person name="Ge Y."/>
            <person name="Yang J."/>
            <person name="Lai X.H."/>
            <person name="Zhang G."/>
            <person name="Jin D."/>
            <person name="Lu S."/>
            <person name="Wang B."/>
            <person name="Huang Y."/>
            <person name="Huang Y."/>
            <person name="Ren Z."/>
            <person name="Zhang X."/>
            <person name="Xu J."/>
        </authorList>
    </citation>
    <scope>NUCLEOTIDE SEQUENCE [LARGE SCALE GENOMIC DNA]</scope>
    <source>
        <strain evidence="10">personal::cf-49</strain>
        <strain evidence="8">Personal::cf-49</strain>
    </source>
</reference>
<evidence type="ECO:0000256" key="4">
    <source>
        <dbReference type="ARBA" id="ARBA00022679"/>
    </source>
</evidence>
<evidence type="ECO:0000256" key="5">
    <source>
        <dbReference type="ARBA" id="ARBA00022944"/>
    </source>
</evidence>
<dbReference type="Gene3D" id="3.40.50.11820">
    <property type="match status" value="1"/>
</dbReference>
<protein>
    <submittedName>
        <fullName evidence="9">Glycosyltransferase</fullName>
    </submittedName>
</protein>
<dbReference type="InterPro" id="IPR007554">
    <property type="entry name" value="Glycerophosphate_synth"/>
</dbReference>
<proteinExistence type="inferred from homology"/>